<dbReference type="SUPFAM" id="SSF52113">
    <property type="entry name" value="BRCT domain"/>
    <property type="match status" value="1"/>
</dbReference>
<evidence type="ECO:0000256" key="7">
    <source>
        <dbReference type="ARBA" id="ARBA00022763"/>
    </source>
</evidence>
<dbReference type="InterPro" id="IPR012340">
    <property type="entry name" value="NA-bd_OB-fold"/>
</dbReference>
<dbReference type="GO" id="GO:0006281">
    <property type="term" value="P:DNA repair"/>
    <property type="evidence" value="ECO:0007669"/>
    <property type="project" value="UniProtKB-KW"/>
</dbReference>
<dbReference type="GO" id="GO:0046872">
    <property type="term" value="F:metal ion binding"/>
    <property type="evidence" value="ECO:0007669"/>
    <property type="project" value="UniProtKB-KW"/>
</dbReference>
<dbReference type="PROSITE" id="PS50172">
    <property type="entry name" value="BRCT"/>
    <property type="match status" value="1"/>
</dbReference>
<keyword evidence="9 15" id="KW-0460">Magnesium</keyword>
<dbReference type="Pfam" id="PF03120">
    <property type="entry name" value="OB_DNA_ligase"/>
    <property type="match status" value="1"/>
</dbReference>
<proteinExistence type="inferred from homology"/>
<evidence type="ECO:0000256" key="5">
    <source>
        <dbReference type="ARBA" id="ARBA00022705"/>
    </source>
</evidence>
<evidence type="ECO:0000256" key="8">
    <source>
        <dbReference type="ARBA" id="ARBA00022833"/>
    </source>
</evidence>
<dbReference type="PANTHER" id="PTHR23389:SF9">
    <property type="entry name" value="DNA LIGASE"/>
    <property type="match status" value="1"/>
</dbReference>
<dbReference type="InterPro" id="IPR004150">
    <property type="entry name" value="NAD_DNA_ligase_OB"/>
</dbReference>
<dbReference type="InterPro" id="IPR001357">
    <property type="entry name" value="BRCT_dom"/>
</dbReference>
<keyword evidence="8 15" id="KW-0862">Zinc</keyword>
<reference evidence="17 18" key="1">
    <citation type="journal article" date="2020" name="Int. J. Syst. Evol. Microbiol.">
        <title>Description of Erysipelothrix piscisicarius sp. nov., an emergent fish pathogen, and assessment of virulence using a tiger barb (Puntigrus tetrazona) infection model.</title>
        <authorList>
            <person name="Pomaranski E.K."/>
            <person name="Griffin M.J."/>
            <person name="Camus A.C."/>
            <person name="Armwood A.R."/>
            <person name="Shelley J."/>
            <person name="Waldbieser G.C."/>
            <person name="LaFrentz B.R."/>
            <person name="Garcia J.C."/>
            <person name="Yanong R."/>
            <person name="Soto E."/>
        </authorList>
    </citation>
    <scope>NUCLEOTIDE SEQUENCE [LARGE SCALE GENOMIC DNA]</scope>
    <source>
        <strain evidence="17 18">15TAL0474</strain>
    </source>
</reference>
<dbReference type="FunFam" id="2.40.50.140:FF:000012">
    <property type="entry name" value="DNA ligase"/>
    <property type="match status" value="1"/>
</dbReference>
<dbReference type="Gene3D" id="1.10.287.610">
    <property type="entry name" value="Helix hairpin bin"/>
    <property type="match status" value="1"/>
</dbReference>
<dbReference type="Gene3D" id="1.10.150.20">
    <property type="entry name" value="5' to 3' exonuclease, C-terminal subdomain"/>
    <property type="match status" value="2"/>
</dbReference>
<evidence type="ECO:0000256" key="14">
    <source>
        <dbReference type="ARBA" id="ARBA00060881"/>
    </source>
</evidence>
<evidence type="ECO:0000313" key="17">
    <source>
        <dbReference type="EMBL" id="AZK43971.1"/>
    </source>
</evidence>
<dbReference type="InterPro" id="IPR018239">
    <property type="entry name" value="DNA_ligase_AS"/>
</dbReference>
<keyword evidence="11 15" id="KW-0234">DNA repair</keyword>
<dbReference type="InterPro" id="IPR001679">
    <property type="entry name" value="DNA_ligase"/>
</dbReference>
<organism evidence="17 18">
    <name type="scientific">Erysipelothrix piscisicarius</name>
    <dbReference type="NCBI Taxonomy" id="2485784"/>
    <lineage>
        <taxon>Bacteria</taxon>
        <taxon>Bacillati</taxon>
        <taxon>Bacillota</taxon>
        <taxon>Erysipelotrichia</taxon>
        <taxon>Erysipelotrichales</taxon>
        <taxon>Erysipelotrichaceae</taxon>
        <taxon>Erysipelothrix</taxon>
    </lineage>
</organism>
<feature type="binding site" evidence="15">
    <location>
        <position position="281"/>
    </location>
    <ligand>
        <name>NAD(+)</name>
        <dbReference type="ChEBI" id="CHEBI:57540"/>
    </ligand>
</feature>
<evidence type="ECO:0000256" key="2">
    <source>
        <dbReference type="ARBA" id="ARBA00012722"/>
    </source>
</evidence>
<keyword evidence="4 15" id="KW-0436">Ligase</keyword>
<dbReference type="HAMAP" id="MF_01588">
    <property type="entry name" value="DNA_ligase_A"/>
    <property type="match status" value="1"/>
</dbReference>
<dbReference type="SMART" id="SM00292">
    <property type="entry name" value="BRCT"/>
    <property type="match status" value="1"/>
</dbReference>
<dbReference type="PIRSF" id="PIRSF001604">
    <property type="entry name" value="LigA"/>
    <property type="match status" value="1"/>
</dbReference>
<dbReference type="InterPro" id="IPR004149">
    <property type="entry name" value="Znf_DNAligase_C4"/>
</dbReference>
<dbReference type="NCBIfam" id="TIGR00575">
    <property type="entry name" value="dnlj"/>
    <property type="match status" value="1"/>
</dbReference>
<dbReference type="GO" id="GO:0003677">
    <property type="term" value="F:DNA binding"/>
    <property type="evidence" value="ECO:0007669"/>
    <property type="project" value="InterPro"/>
</dbReference>
<dbReference type="GO" id="GO:0003911">
    <property type="term" value="F:DNA ligase (NAD+) activity"/>
    <property type="evidence" value="ECO:0007669"/>
    <property type="project" value="UniProtKB-UniRule"/>
</dbReference>
<dbReference type="Pfam" id="PF00533">
    <property type="entry name" value="BRCT"/>
    <property type="match status" value="1"/>
</dbReference>
<evidence type="ECO:0000256" key="10">
    <source>
        <dbReference type="ARBA" id="ARBA00023027"/>
    </source>
</evidence>
<feature type="binding site" evidence="15">
    <location>
        <position position="108"/>
    </location>
    <ligand>
        <name>NAD(+)</name>
        <dbReference type="ChEBI" id="CHEBI:57540"/>
    </ligand>
</feature>
<sequence length="659" mass="74012">MIKERILALRKQLHQYNYEYHVLDQPTISDVEYDQLLLELNELEAQHPEFFDVNSPTQKVGGAVSDRFSKVTHRFPMFSLGNAFSRADLEAFDERLRTQFPTVSYVVELKIDGLAMSVDYEDGMFTQAVTRGDGTAGEDVTQNIRVIDSIPLKLNVDEDVTVRGEVFMPVKSFTRVNESRKENNEVVFANCRNAAAGTIRQLDSKVVANRGLDGFWYTLVNAKELGITSQFDSLTYLKQIGFKVNPEIRLCHTMDSVWERIEDIEQMRASLPYDIDGVVIKVNDFAMQEELGFTVKTPRWAIAYKFKAEEVKSRVEDIFVTVGRTGKITPNAKLTPVQISGSLVSYATLHNEDYIMNKDIRVGDEVVVRKAGEIIPEIVSVDVTHRTDVIQPYQFPEVCPVCMGHLVRFEGEADHYCVNVDCSAKISEALVHFASRDAMNIDTLGERRVYQLHDANLLKTITDIYTLHEHKDVLEKLEKLGPKSTEKLLEAIENSKNNSVEKLIFGLGIRHVGAKTSNVLAAHYKNIASLMNATYDELIEIDEIGGVIAQSVVSFFEIDHNRELIEDLLERGVNGNYNHVVTSNKFEGMKFVLTGTLQTMGRTDAKKIIESFGGSVSGSVSSKTDVVVYGESAGSKLTKAQSLGVKTWTEEEFLNEVNS</sequence>
<comment type="similarity">
    <text evidence="14 15">Belongs to the NAD-dependent DNA ligase family. LigA subfamily.</text>
</comment>
<keyword evidence="12 15" id="KW-0464">Manganese</keyword>
<dbReference type="RefSeq" id="WP_125164174.1">
    <property type="nucleotide sequence ID" value="NZ_CP034234.1"/>
</dbReference>
<dbReference type="GO" id="GO:0006260">
    <property type="term" value="P:DNA replication"/>
    <property type="evidence" value="ECO:0007669"/>
    <property type="project" value="UniProtKB-KW"/>
</dbReference>
<keyword evidence="5 15" id="KW-0235">DNA replication</keyword>
<dbReference type="InterPro" id="IPR041663">
    <property type="entry name" value="DisA/LigA_HHH"/>
</dbReference>
<feature type="binding site" evidence="15">
    <location>
        <position position="399"/>
    </location>
    <ligand>
        <name>Zn(2+)</name>
        <dbReference type="ChEBI" id="CHEBI:29105"/>
    </ligand>
</feature>
<evidence type="ECO:0000256" key="13">
    <source>
        <dbReference type="ARBA" id="ARBA00034005"/>
    </source>
</evidence>
<feature type="binding site" evidence="15">
    <location>
        <position position="131"/>
    </location>
    <ligand>
        <name>NAD(+)</name>
        <dbReference type="ChEBI" id="CHEBI:57540"/>
    </ligand>
</feature>
<feature type="binding site" evidence="15">
    <location>
        <position position="402"/>
    </location>
    <ligand>
        <name>Zn(2+)</name>
        <dbReference type="ChEBI" id="CHEBI:29105"/>
    </ligand>
</feature>
<gene>
    <name evidence="15 17" type="primary">ligA</name>
    <name evidence="17" type="ORF">EEI45_03560</name>
</gene>
<feature type="active site" description="N6-AMP-lysine intermediate" evidence="15">
    <location>
        <position position="110"/>
    </location>
</feature>
<keyword evidence="6 15" id="KW-0479">Metal-binding</keyword>
<dbReference type="Gene3D" id="2.40.50.140">
    <property type="entry name" value="Nucleic acid-binding proteins"/>
    <property type="match status" value="1"/>
</dbReference>
<evidence type="ECO:0000313" key="18">
    <source>
        <dbReference type="Proteomes" id="UP000278804"/>
    </source>
</evidence>
<feature type="binding site" evidence="15">
    <location>
        <begin position="79"/>
        <end position="80"/>
    </location>
    <ligand>
        <name>NAD(+)</name>
        <dbReference type="ChEBI" id="CHEBI:57540"/>
    </ligand>
</feature>
<evidence type="ECO:0000256" key="6">
    <source>
        <dbReference type="ARBA" id="ARBA00022723"/>
    </source>
</evidence>
<dbReference type="PROSITE" id="PS01055">
    <property type="entry name" value="DNA_LIGASE_N1"/>
    <property type="match status" value="1"/>
</dbReference>
<dbReference type="InterPro" id="IPR010994">
    <property type="entry name" value="RuvA_2-like"/>
</dbReference>
<dbReference type="PANTHER" id="PTHR23389">
    <property type="entry name" value="CHROMOSOME TRANSMISSION FIDELITY FACTOR 18"/>
    <property type="match status" value="1"/>
</dbReference>
<dbReference type="Gene3D" id="3.30.470.30">
    <property type="entry name" value="DNA ligase/mRNA capping enzyme"/>
    <property type="match status" value="1"/>
</dbReference>
<feature type="domain" description="BRCT" evidence="16">
    <location>
        <begin position="581"/>
        <end position="659"/>
    </location>
</feature>
<dbReference type="NCBIfam" id="NF005932">
    <property type="entry name" value="PRK07956.1"/>
    <property type="match status" value="1"/>
</dbReference>
<feature type="binding site" evidence="15">
    <location>
        <begin position="30"/>
        <end position="34"/>
    </location>
    <ligand>
        <name>NAD(+)</name>
        <dbReference type="ChEBI" id="CHEBI:57540"/>
    </ligand>
</feature>
<dbReference type="AlphaFoldDB" id="A0A3Q8S2L5"/>
<evidence type="ECO:0000256" key="4">
    <source>
        <dbReference type="ARBA" id="ARBA00022598"/>
    </source>
</evidence>
<dbReference type="FunFam" id="1.10.287.610:FF:000002">
    <property type="entry name" value="DNA ligase"/>
    <property type="match status" value="1"/>
</dbReference>
<dbReference type="GO" id="GO:0005829">
    <property type="term" value="C:cytosol"/>
    <property type="evidence" value="ECO:0007669"/>
    <property type="project" value="TreeGrafter"/>
</dbReference>
<evidence type="ECO:0000259" key="16">
    <source>
        <dbReference type="PROSITE" id="PS50172"/>
    </source>
</evidence>
<keyword evidence="7 15" id="KW-0227">DNA damage</keyword>
<dbReference type="EC" id="6.5.1.2" evidence="2 15"/>
<dbReference type="InterPro" id="IPR036420">
    <property type="entry name" value="BRCT_dom_sf"/>
</dbReference>
<evidence type="ECO:0000256" key="3">
    <source>
        <dbReference type="ARBA" id="ARBA00013308"/>
    </source>
</evidence>
<dbReference type="SMART" id="SM00278">
    <property type="entry name" value="HhH1"/>
    <property type="match status" value="3"/>
</dbReference>
<dbReference type="InterPro" id="IPR013839">
    <property type="entry name" value="DNAligase_adenylation"/>
</dbReference>
<keyword evidence="18" id="KW-1185">Reference proteome</keyword>
<dbReference type="SUPFAM" id="SSF50249">
    <property type="entry name" value="Nucleic acid-binding proteins"/>
    <property type="match status" value="1"/>
</dbReference>
<dbReference type="KEGG" id="eri:EEI45_03560"/>
<comment type="cofactor">
    <cofactor evidence="15">
        <name>Mg(2+)</name>
        <dbReference type="ChEBI" id="CHEBI:18420"/>
    </cofactor>
    <cofactor evidence="15">
        <name>Mn(2+)</name>
        <dbReference type="ChEBI" id="CHEBI:29035"/>
    </cofactor>
</comment>
<dbReference type="SUPFAM" id="SSF56091">
    <property type="entry name" value="DNA ligase/mRNA capping enzyme, catalytic domain"/>
    <property type="match status" value="1"/>
</dbReference>
<dbReference type="FunFam" id="1.10.150.20:FF:000006">
    <property type="entry name" value="DNA ligase"/>
    <property type="match status" value="1"/>
</dbReference>
<dbReference type="InterPro" id="IPR003583">
    <property type="entry name" value="Hlx-hairpin-Hlx_DNA-bd_motif"/>
</dbReference>
<feature type="binding site" evidence="15">
    <location>
        <position position="417"/>
    </location>
    <ligand>
        <name>Zn(2+)</name>
        <dbReference type="ChEBI" id="CHEBI:29105"/>
    </ligand>
</feature>
<dbReference type="InterPro" id="IPR013840">
    <property type="entry name" value="DNAligase_N"/>
</dbReference>
<dbReference type="Gene3D" id="3.40.50.10190">
    <property type="entry name" value="BRCT domain"/>
    <property type="match status" value="1"/>
</dbReference>
<dbReference type="Pfam" id="PF03119">
    <property type="entry name" value="DNA_ligase_ZBD"/>
    <property type="match status" value="1"/>
</dbReference>
<accession>A0A3Q8S2L5</accession>
<feature type="binding site" evidence="15">
    <location>
        <position position="305"/>
    </location>
    <ligand>
        <name>NAD(+)</name>
        <dbReference type="ChEBI" id="CHEBI:57540"/>
    </ligand>
</feature>
<dbReference type="SMART" id="SM00532">
    <property type="entry name" value="LIGANc"/>
    <property type="match status" value="1"/>
</dbReference>
<evidence type="ECO:0000256" key="15">
    <source>
        <dbReference type="HAMAP-Rule" id="MF_01588"/>
    </source>
</evidence>
<dbReference type="CDD" id="cd00114">
    <property type="entry name" value="LIGANc"/>
    <property type="match status" value="1"/>
</dbReference>
<dbReference type="SUPFAM" id="SSF47781">
    <property type="entry name" value="RuvA domain 2-like"/>
    <property type="match status" value="1"/>
</dbReference>
<evidence type="ECO:0000256" key="9">
    <source>
        <dbReference type="ARBA" id="ARBA00022842"/>
    </source>
</evidence>
<dbReference type="EMBL" id="CP034234">
    <property type="protein sequence ID" value="AZK43971.1"/>
    <property type="molecule type" value="Genomic_DNA"/>
</dbReference>
<dbReference type="Pfam" id="PF01653">
    <property type="entry name" value="DNA_ligase_aden"/>
    <property type="match status" value="1"/>
</dbReference>
<dbReference type="Pfam" id="PF12826">
    <property type="entry name" value="HHH_2"/>
    <property type="match status" value="1"/>
</dbReference>
<dbReference type="CDD" id="cd17748">
    <property type="entry name" value="BRCT_DNA_ligase_like"/>
    <property type="match status" value="1"/>
</dbReference>
<dbReference type="FunFam" id="1.10.150.20:FF:000007">
    <property type="entry name" value="DNA ligase"/>
    <property type="match status" value="1"/>
</dbReference>
<protein>
    <recommendedName>
        <fullName evidence="3 15">DNA ligase</fullName>
        <ecNumber evidence="2 15">6.5.1.2</ecNumber>
    </recommendedName>
    <alternativeName>
        <fullName evidence="15">Polydeoxyribonucleotide synthase [NAD(+)]</fullName>
    </alternativeName>
</protein>
<dbReference type="Proteomes" id="UP000278804">
    <property type="component" value="Chromosome"/>
</dbReference>
<feature type="binding site" evidence="15">
    <location>
        <position position="422"/>
    </location>
    <ligand>
        <name>Zn(2+)</name>
        <dbReference type="ChEBI" id="CHEBI:29105"/>
    </ligand>
</feature>
<comment type="function">
    <text evidence="1 15">DNA ligase that catalyzes the formation of phosphodiester linkages between 5'-phosphoryl and 3'-hydroxyl groups in double-stranded DNA using NAD as a coenzyme and as the energy source for the reaction. It is essential for DNA replication and repair of damaged DNA.</text>
</comment>
<dbReference type="Gene3D" id="6.20.10.30">
    <property type="match status" value="1"/>
</dbReference>
<evidence type="ECO:0000256" key="1">
    <source>
        <dbReference type="ARBA" id="ARBA00004067"/>
    </source>
</evidence>
<evidence type="ECO:0000256" key="12">
    <source>
        <dbReference type="ARBA" id="ARBA00023211"/>
    </source>
</evidence>
<comment type="catalytic activity">
    <reaction evidence="13 15">
        <text>NAD(+) + (deoxyribonucleotide)n-3'-hydroxyl + 5'-phospho-(deoxyribonucleotide)m = (deoxyribonucleotide)n+m + AMP + beta-nicotinamide D-nucleotide.</text>
        <dbReference type="EC" id="6.5.1.2"/>
    </reaction>
</comment>
<keyword evidence="10 15" id="KW-0520">NAD</keyword>
<dbReference type="FunFam" id="3.30.470.30:FF:000001">
    <property type="entry name" value="DNA ligase"/>
    <property type="match status" value="1"/>
</dbReference>
<name>A0A3Q8S2L5_9FIRM</name>
<feature type="binding site" evidence="15">
    <location>
        <position position="165"/>
    </location>
    <ligand>
        <name>NAD(+)</name>
        <dbReference type="ChEBI" id="CHEBI:57540"/>
    </ligand>
</feature>
<evidence type="ECO:0000256" key="11">
    <source>
        <dbReference type="ARBA" id="ARBA00023204"/>
    </source>
</evidence>